<dbReference type="RefSeq" id="WP_005559228.1">
    <property type="nucleotide sequence ID" value="NZ_AEJM01000042.1"/>
</dbReference>
<evidence type="ECO:0000259" key="7">
    <source>
        <dbReference type="Pfam" id="PF20148"/>
    </source>
</evidence>
<dbReference type="NCBIfam" id="TIGR01646">
    <property type="entry name" value="vgr_GE"/>
    <property type="match status" value="1"/>
</dbReference>
<evidence type="ECO:0000259" key="5">
    <source>
        <dbReference type="Pfam" id="PF03527"/>
    </source>
</evidence>
<dbReference type="PATRIC" id="fig|907488.3.peg.1987"/>
<dbReference type="Gene3D" id="2.30.110.50">
    <property type="match status" value="1"/>
</dbReference>
<accession>G4AB00</accession>
<dbReference type="PANTHER" id="PTHR32305">
    <property type="match status" value="1"/>
</dbReference>
<evidence type="ECO:0000256" key="1">
    <source>
        <dbReference type="ARBA" id="ARBA00004613"/>
    </source>
</evidence>
<dbReference type="Pfam" id="PF22178">
    <property type="entry name" value="Gp5_trimer_C"/>
    <property type="match status" value="1"/>
</dbReference>
<feature type="compositionally biased region" description="Polar residues" evidence="4">
    <location>
        <begin position="8"/>
        <end position="19"/>
    </location>
</feature>
<dbReference type="InterPro" id="IPR001826">
    <property type="entry name" value="RHS"/>
</dbReference>
<dbReference type="SMR" id="G4AB00"/>
<gene>
    <name evidence="9" type="ORF">SC1083_2030</name>
</gene>
<feature type="region of interest" description="Disordered" evidence="4">
    <location>
        <begin position="1"/>
        <end position="27"/>
    </location>
</feature>
<dbReference type="InterPro" id="IPR037026">
    <property type="entry name" value="Vgr_OB-fold_dom_sf"/>
</dbReference>
<keyword evidence="3" id="KW-0964">Secreted</keyword>
<dbReference type="InterPro" id="IPR054030">
    <property type="entry name" value="Gp5_Vgr_C"/>
</dbReference>
<dbReference type="InterPro" id="IPR006533">
    <property type="entry name" value="T6SS_Vgr_RhsGE"/>
</dbReference>
<dbReference type="InterPro" id="IPR017847">
    <property type="entry name" value="T6SS_RhsGE_Vgr_subset"/>
</dbReference>
<name>G4AB00_AGGAC</name>
<feature type="domain" description="DUF6531" evidence="7">
    <location>
        <begin position="811"/>
        <end position="882"/>
    </location>
</feature>
<dbReference type="InterPro" id="IPR022385">
    <property type="entry name" value="Rhs_assc_core"/>
</dbReference>
<evidence type="ECO:0000313" key="10">
    <source>
        <dbReference type="Proteomes" id="UP000005508"/>
    </source>
</evidence>
<comment type="similarity">
    <text evidence="2">Belongs to the VgrG protein family.</text>
</comment>
<reference evidence="9 10" key="1">
    <citation type="submission" date="2010-10" db="EMBL/GenBank/DDBJ databases">
        <authorList>
            <person name="Chen C."/>
            <person name="Kittichotirat W."/>
            <person name="Asikainen S."/>
            <person name="Bumgarner R."/>
        </authorList>
    </citation>
    <scope>NUCLEOTIDE SEQUENCE [LARGE SCALE GENOMIC DNA]</scope>
    <source>
        <strain evidence="9 10">SC1083</strain>
    </source>
</reference>
<organism evidence="9 10">
    <name type="scientific">Aggregatibacter actinomycetemcomitans serotype e str. SC1083</name>
    <dbReference type="NCBI Taxonomy" id="907488"/>
    <lineage>
        <taxon>Bacteria</taxon>
        <taxon>Pseudomonadati</taxon>
        <taxon>Pseudomonadota</taxon>
        <taxon>Gammaproteobacteria</taxon>
        <taxon>Pasteurellales</taxon>
        <taxon>Pasteurellaceae</taxon>
        <taxon>Aggregatibacter</taxon>
    </lineage>
</organism>
<feature type="compositionally biased region" description="Low complexity" evidence="4">
    <location>
        <begin position="727"/>
        <end position="742"/>
    </location>
</feature>
<dbReference type="InterPro" id="IPR006530">
    <property type="entry name" value="YD"/>
</dbReference>
<dbReference type="NCBIfam" id="TIGR03361">
    <property type="entry name" value="VI_Rhs_Vgr"/>
    <property type="match status" value="1"/>
</dbReference>
<feature type="domain" description="Gp5/Type VI secretion system Vgr protein OB-fold" evidence="6">
    <location>
        <begin position="497"/>
        <end position="565"/>
    </location>
</feature>
<dbReference type="Gene3D" id="4.10.220.110">
    <property type="match status" value="1"/>
</dbReference>
<dbReference type="NCBIfam" id="TIGR03696">
    <property type="entry name" value="Rhs_assc_core"/>
    <property type="match status" value="1"/>
</dbReference>
<evidence type="ECO:0000256" key="4">
    <source>
        <dbReference type="SAM" id="MobiDB-lite"/>
    </source>
</evidence>
<protein>
    <submittedName>
        <fullName evidence="9">Rhs family protein</fullName>
    </submittedName>
</protein>
<evidence type="ECO:0000313" key="9">
    <source>
        <dbReference type="EMBL" id="EGY32651.1"/>
    </source>
</evidence>
<comment type="subcellular location">
    <subcellularLocation>
        <location evidence="1">Secreted</location>
    </subcellularLocation>
</comment>
<feature type="compositionally biased region" description="Gly residues" evidence="4">
    <location>
        <begin position="746"/>
        <end position="762"/>
    </location>
</feature>
<sequence>MTLRSDSKTLVASSGSTKSAVEKTAKSSSGISIPTLNDVASLAGKIKPVAAITGDKKLTKRAARVQERVAQVQQGVAIGKEVIQRVQQWGKKPPLVGIGGEVGGTPSVQDALSALLGRSPSGLQFTFHSAGVSSDSFEVLGFDLWDGYSEPFTLHLELSSKNDAIPFVAVLDNEAYLTFWQDGEQVRRLTGIVNQFEQGDSGFHNTFYRLQLRPTLWRLGLRSNSRIFQQKDLQTILATLLDENKVTDYRFMLRDSHPEREFCVQYRETDLAFFERLAAEEGLFYYFDEQSRLVISDDASTLNNEKAITLNYNPNKNAQLQENTLSRFAHSERVRVSQAVLKDYTFKKPLWEATFTEEAKDLEAQRAMYEHYDFPGRFKDGRGKQYSRYRLESLRRDAHSGRGESNSPLLMAGGLINLQSHPNAAFNTLWQLSQVHYHAEQAQGAQGEAGERGTHLTAAFECLPRHQTWRPLQRTKPLVEGPQPAIVTGPKGEEIYTDNFGRVRLQFLWDREGKYDDHSSCWVRVTQPWAGKGWGMVAIPRVGHEVMVDFLEGDPDQPIVTGRTYHANMPLPAKLPQNKTQMHLMSQTYKGGGYNGMMMEDEQGKQRLDFQAQRDMNTLVLNDRATNVGGNHKETVKGEQKVSVGKARYKEVAGEETQTIDEAQIITVGKDYQLIANNGPVSMTSKADNVIFETAGARLTLFKNGNIQPEGKSVCINGKLIDLNPGGAATSSAEADSAPASDDGGDGGARGGGAGGGSGGNDSSGAETENSDNNTDDSGFNGGVGAFAGAGANGSANTNESIPCKAATAVGRPVNPILGLKLLTNEVDFAFAGLMPLVWSRSYYSDQMGTGWLGQGWSVPGCQHIERQTRGLVYIDEQGRELLLPALTAGSQEIYHQAEQIWIQYNESGEIIIASLDKRLSLVFRSLSETYQAYVLSAIQDAFGNQQRFDYDTQTGLLQKVTDGNGREFYFAFENLTQDKTDTSPLWRLVSIEHQKDQQRIPLVHYRYNTEGDLVEVLDSQKTIVRTFGYHNHIMVSHRNASGLESYYKYDVYGPKGKVLRNTTNLDESWQFEYHPTYTQITDSLGRIEQYHFDNNQEIVKRVFADGSQAIMERDNLGRLLSQTDSAGKTTSYVYNEQGQVIKITRPDQLAQQYQYDNNGRLVAQTDVMGNQSHYVYDSIGNLTIATNALGESVKFEYSNKGLRTAMIDPLGNRTTFNYNADNQLASRVDCSGNITQLEYNDDGLLTTVIDALGQKTHYIYNNNHQLIQTTYADGSQEQFTYDTAGRLITYTDGKGNQTEYEYSVDDLPVSRKNALGHTFAYTYDNARRLVQLTNENLVTYRFDYDPMNRLTAEIGFDNRKTVYHYNEKGELATQQEFGTDNHKQVLRTTEFKRDKLGRVIAEQIQQFDGQTQQTSYHYDQLGRLSQLEDEQTTIHFTYDNVGRVIEHHLSDKNDHSQVMRYTYDANGNRLKTKLPNGEQIDYHYYGSGHLSTIKFNDRLISDITRDKLHREVSRTQGKLVKLDAIGRLEEQLATLEQQTTQQALVNRTYRYNEVGNLIQSRDLRMGNQDYYYDKLGQLTMTGNEVFAFDPAHNLIERESEKRLNNQLHEYQGITYYYDEFGNLSQRKRNNGEVQTYSYNAKDRLIKAVIQRPNQKAETWHYQYDVLGRRMIKVRSENGAFLAHTMTEFMWDGSHLVQEINRENDRTFSYIYRSPQSYEPLAQVCTDNKQNHTQTRYFHCDQIGVPRELTDENGNLCWYGDYLGWGKLRNSHNLMANVHQPFRLQNQYADEETGLHYNFFRYYDPYIGRFTQQDPIGLAGGNNLYRFESAVQNQTDPLGLFAPVLAAPWILEGLAYAGTAMAGILIGVGIMDAKEEYDKVQAQSAAEIEASKCEKERKRRCKKWGTGTPAQARNIVNINRRGPKGIKRIDRPEESVPGSQYHAHAYNDAALNVDGTVHDKHRGMPPFSKDDKDFLFCYGWKGV</sequence>
<dbReference type="InterPro" id="IPR050708">
    <property type="entry name" value="T6SS_VgrG/RHS"/>
</dbReference>
<feature type="domain" description="Gp5/Type VI secretion system Vgr C-terminal trimerisation" evidence="8">
    <location>
        <begin position="584"/>
        <end position="674"/>
    </location>
</feature>
<dbReference type="SUPFAM" id="SSF69349">
    <property type="entry name" value="Phage fibre proteins"/>
    <property type="match status" value="1"/>
</dbReference>
<dbReference type="GO" id="GO:0005576">
    <property type="term" value="C:extracellular region"/>
    <property type="evidence" value="ECO:0007669"/>
    <property type="project" value="UniProtKB-SubCell"/>
</dbReference>
<evidence type="ECO:0000256" key="3">
    <source>
        <dbReference type="ARBA" id="ARBA00022525"/>
    </source>
</evidence>
<comment type="caution">
    <text evidence="9">The sequence shown here is derived from an EMBL/GenBank/DDBJ whole genome shotgun (WGS) entry which is preliminary data.</text>
</comment>
<dbReference type="SUPFAM" id="SSF69279">
    <property type="entry name" value="Phage tail proteins"/>
    <property type="match status" value="2"/>
</dbReference>
<dbReference type="Pfam" id="PF05593">
    <property type="entry name" value="RHS_repeat"/>
    <property type="match status" value="3"/>
</dbReference>
<dbReference type="PANTHER" id="PTHR32305:SF15">
    <property type="entry name" value="PROTEIN RHSA-RELATED"/>
    <property type="match status" value="1"/>
</dbReference>
<dbReference type="Gene3D" id="2.180.10.10">
    <property type="entry name" value="RHS repeat-associated core"/>
    <property type="match status" value="3"/>
</dbReference>
<dbReference type="SUPFAM" id="SSF69255">
    <property type="entry name" value="gp5 N-terminal domain-like"/>
    <property type="match status" value="1"/>
</dbReference>
<dbReference type="InterPro" id="IPR031325">
    <property type="entry name" value="RHS_repeat"/>
</dbReference>
<dbReference type="Pfam" id="PF05954">
    <property type="entry name" value="Phage_GPD"/>
    <property type="match status" value="1"/>
</dbReference>
<feature type="domain" description="RHS protein conserved region" evidence="5">
    <location>
        <begin position="1737"/>
        <end position="1771"/>
    </location>
</feature>
<evidence type="ECO:0000259" key="8">
    <source>
        <dbReference type="Pfam" id="PF22178"/>
    </source>
</evidence>
<feature type="region of interest" description="Disordered" evidence="4">
    <location>
        <begin position="727"/>
        <end position="782"/>
    </location>
</feature>
<evidence type="ECO:0000256" key="2">
    <source>
        <dbReference type="ARBA" id="ARBA00005558"/>
    </source>
</evidence>
<dbReference type="EMBL" id="AEJM01000042">
    <property type="protein sequence ID" value="EGY32651.1"/>
    <property type="molecule type" value="Genomic_DNA"/>
</dbReference>
<dbReference type="Proteomes" id="UP000005508">
    <property type="component" value="Unassembled WGS sequence"/>
</dbReference>
<proteinExistence type="inferred from homology"/>
<dbReference type="Gene3D" id="2.40.50.230">
    <property type="entry name" value="Gp5 N-terminal domain"/>
    <property type="match status" value="1"/>
</dbReference>
<dbReference type="Pfam" id="PF03527">
    <property type="entry name" value="RHS"/>
    <property type="match status" value="1"/>
</dbReference>
<dbReference type="NCBIfam" id="TIGR01643">
    <property type="entry name" value="YD_repeat_2x"/>
    <property type="match status" value="5"/>
</dbReference>
<dbReference type="Pfam" id="PF20148">
    <property type="entry name" value="DUF6531"/>
    <property type="match status" value="1"/>
</dbReference>
<dbReference type="Pfam" id="PF04717">
    <property type="entry name" value="Phage_base_V"/>
    <property type="match status" value="1"/>
</dbReference>
<feature type="compositionally biased region" description="Polar residues" evidence="4">
    <location>
        <begin position="767"/>
        <end position="777"/>
    </location>
</feature>
<dbReference type="InterPro" id="IPR006531">
    <property type="entry name" value="Gp5/Vgr_OB"/>
</dbReference>
<dbReference type="InterPro" id="IPR045351">
    <property type="entry name" value="DUF6531"/>
</dbReference>
<evidence type="ECO:0000259" key="6">
    <source>
        <dbReference type="Pfam" id="PF04717"/>
    </source>
</evidence>
<dbReference type="Gene3D" id="3.55.50.10">
    <property type="entry name" value="Baseplate protein-like domains"/>
    <property type="match status" value="1"/>
</dbReference>